<evidence type="ECO:0000313" key="1">
    <source>
        <dbReference type="EMBL" id="ALP43515.1"/>
    </source>
</evidence>
<gene>
    <name evidence="1" type="ORF">WL1483_4096</name>
</gene>
<reference evidence="1 2" key="2">
    <citation type="journal article" date="2016" name="Genome Announc.">
        <title>Complete Genome Sequence of the Highly Virulent Aeromonas schubertii Strain WL1483, Isolated from Diseased Snakehead Fish (Channa argus) in China.</title>
        <authorList>
            <person name="Liu L."/>
            <person name="Li N."/>
            <person name="Zhang D."/>
            <person name="Fu X."/>
            <person name="Shi C."/>
            <person name="Lin Q."/>
            <person name="Hao G."/>
        </authorList>
    </citation>
    <scope>NUCLEOTIDE SEQUENCE [LARGE SCALE GENOMIC DNA]</scope>
    <source>
        <strain evidence="1 2">WL1483</strain>
    </source>
</reference>
<name>A0A0S2SP66_9GAMM</name>
<dbReference type="KEGG" id="asr:WL1483_4096"/>
<protein>
    <submittedName>
        <fullName evidence="1">Uncharacterized protein</fullName>
    </submittedName>
</protein>
<reference evidence="2" key="1">
    <citation type="submission" date="2015-10" db="EMBL/GenBank/DDBJ databases">
        <title>Complete Genome Sequence of Aeromonas schubertii strain WL1483.</title>
        <authorList>
            <person name="Liu L."/>
        </authorList>
    </citation>
    <scope>NUCLEOTIDE SEQUENCE [LARGE SCALE GENOMIC DNA]</scope>
    <source>
        <strain evidence="2">WL1483</strain>
    </source>
</reference>
<dbReference type="Proteomes" id="UP000058114">
    <property type="component" value="Chromosome"/>
</dbReference>
<proteinExistence type="predicted"/>
<organism evidence="1 2">
    <name type="scientific">Aeromonas schubertii</name>
    <dbReference type="NCBI Taxonomy" id="652"/>
    <lineage>
        <taxon>Bacteria</taxon>
        <taxon>Pseudomonadati</taxon>
        <taxon>Pseudomonadota</taxon>
        <taxon>Gammaproteobacteria</taxon>
        <taxon>Aeromonadales</taxon>
        <taxon>Aeromonadaceae</taxon>
        <taxon>Aeromonas</taxon>
    </lineage>
</organism>
<accession>A0A0S2SP66</accession>
<evidence type="ECO:0000313" key="2">
    <source>
        <dbReference type="Proteomes" id="UP000058114"/>
    </source>
</evidence>
<sequence>MVSQNIAGHNLDLIQLPIIKGLTTRVQLIIGCTLLQQIQSIFFRLSAATLSQQVPQAMQQVFPIHQQLQMTLSLMDNANLSLWTALVIRSKQTMAILWSPVA</sequence>
<dbReference type="EMBL" id="CP013067">
    <property type="protein sequence ID" value="ALP43515.1"/>
    <property type="molecule type" value="Genomic_DNA"/>
</dbReference>
<dbReference type="AlphaFoldDB" id="A0A0S2SP66"/>